<dbReference type="Pfam" id="PF06699">
    <property type="entry name" value="PIG-F"/>
    <property type="match status" value="1"/>
</dbReference>
<evidence type="ECO:0000256" key="6">
    <source>
        <dbReference type="ARBA" id="ARBA00022989"/>
    </source>
</evidence>
<protein>
    <recommendedName>
        <fullName evidence="11">Phosphatidylinositol-glycan biosynthesis class F protein</fullName>
    </recommendedName>
</protein>
<feature type="transmembrane region" description="Helical" evidence="8">
    <location>
        <begin position="167"/>
        <end position="186"/>
    </location>
</feature>
<dbReference type="Proteomes" id="UP000006038">
    <property type="component" value="Chromosome 3"/>
</dbReference>
<evidence type="ECO:0008006" key="11">
    <source>
        <dbReference type="Google" id="ProtNLM"/>
    </source>
</evidence>
<evidence type="ECO:0000256" key="7">
    <source>
        <dbReference type="ARBA" id="ARBA00023136"/>
    </source>
</evidence>
<dbReference type="HOGENOM" id="CLU_088739_0_0_1"/>
<evidence type="ECO:0000256" key="2">
    <source>
        <dbReference type="ARBA" id="ARBA00004687"/>
    </source>
</evidence>
<evidence type="ECO:0000256" key="1">
    <source>
        <dbReference type="ARBA" id="ARBA00004477"/>
    </source>
</evidence>
<evidence type="ECO:0000256" key="4">
    <source>
        <dbReference type="ARBA" id="ARBA00022692"/>
    </source>
</evidence>
<dbReference type="GO" id="GO:0006506">
    <property type="term" value="P:GPI anchor biosynthetic process"/>
    <property type="evidence" value="ECO:0007669"/>
    <property type="project" value="UniProtKB-UniPathway"/>
</dbReference>
<name>J3LJJ9_ORYBR</name>
<sequence>MAARVVLGRAWAVGAAVGWLGMLIRPAAHFGWCTGVARVRSVASRESPSGLAGGGRIMGDEATQVSAFSAGVAHALCFAGLAAAHYLSGRGALVSDPAHALRLLVVFEAPLVIVVFSLLRRDPKGCSFLRAAARGLLGLPTGAFLNAFGAIVLGAPIGIKYWAATTYWSLLMSLFTFVPAACVFGASKVNWQLLSHSIYCRPTDAVDYMISAPAHGAVIGAWLGAWPMPLDWERPWQEWPICVTYGSVVGHLIGMAISLVLVVTHKRRSRPKAD</sequence>
<comment type="subcellular location">
    <subcellularLocation>
        <location evidence="1">Endoplasmic reticulum membrane</location>
        <topology evidence="1">Multi-pass membrane protein</topology>
    </subcellularLocation>
</comment>
<feature type="transmembrane region" description="Helical" evidence="8">
    <location>
        <begin position="131"/>
        <end position="155"/>
    </location>
</feature>
<dbReference type="OMA" id="MERAICI"/>
<feature type="transmembrane region" description="Helical" evidence="8">
    <location>
        <begin position="6"/>
        <end position="24"/>
    </location>
</feature>
<evidence type="ECO:0000256" key="8">
    <source>
        <dbReference type="SAM" id="Phobius"/>
    </source>
</evidence>
<reference evidence="9" key="1">
    <citation type="journal article" date="2013" name="Nat. Commun.">
        <title>Whole-genome sequencing of Oryza brachyantha reveals mechanisms underlying Oryza genome evolution.</title>
        <authorList>
            <person name="Chen J."/>
            <person name="Huang Q."/>
            <person name="Gao D."/>
            <person name="Wang J."/>
            <person name="Lang Y."/>
            <person name="Liu T."/>
            <person name="Li B."/>
            <person name="Bai Z."/>
            <person name="Luis Goicoechea J."/>
            <person name="Liang C."/>
            <person name="Chen C."/>
            <person name="Zhang W."/>
            <person name="Sun S."/>
            <person name="Liao Y."/>
            <person name="Zhang X."/>
            <person name="Yang L."/>
            <person name="Song C."/>
            <person name="Wang M."/>
            <person name="Shi J."/>
            <person name="Liu G."/>
            <person name="Liu J."/>
            <person name="Zhou H."/>
            <person name="Zhou W."/>
            <person name="Yu Q."/>
            <person name="An N."/>
            <person name="Chen Y."/>
            <person name="Cai Q."/>
            <person name="Wang B."/>
            <person name="Liu B."/>
            <person name="Min J."/>
            <person name="Huang Y."/>
            <person name="Wu H."/>
            <person name="Li Z."/>
            <person name="Zhang Y."/>
            <person name="Yin Y."/>
            <person name="Song W."/>
            <person name="Jiang J."/>
            <person name="Jackson S.A."/>
            <person name="Wing R.A."/>
            <person name="Wang J."/>
            <person name="Chen M."/>
        </authorList>
    </citation>
    <scope>NUCLEOTIDE SEQUENCE [LARGE SCALE GENOMIC DNA]</scope>
    <source>
        <strain evidence="9">cv. IRGC 101232</strain>
    </source>
</reference>
<feature type="transmembrane region" description="Helical" evidence="8">
    <location>
        <begin position="245"/>
        <end position="264"/>
    </location>
</feature>
<organism evidence="9">
    <name type="scientific">Oryza brachyantha</name>
    <name type="common">malo sina</name>
    <dbReference type="NCBI Taxonomy" id="4533"/>
    <lineage>
        <taxon>Eukaryota</taxon>
        <taxon>Viridiplantae</taxon>
        <taxon>Streptophyta</taxon>
        <taxon>Embryophyta</taxon>
        <taxon>Tracheophyta</taxon>
        <taxon>Spermatophyta</taxon>
        <taxon>Magnoliopsida</taxon>
        <taxon>Liliopsida</taxon>
        <taxon>Poales</taxon>
        <taxon>Poaceae</taxon>
        <taxon>BOP clade</taxon>
        <taxon>Oryzoideae</taxon>
        <taxon>Oryzeae</taxon>
        <taxon>Oryzinae</taxon>
        <taxon>Oryza</taxon>
    </lineage>
</organism>
<dbReference type="UniPathway" id="UPA00196"/>
<dbReference type="InterPro" id="IPR009580">
    <property type="entry name" value="GPI_biosynthesis_protein_Pig-F"/>
</dbReference>
<feature type="transmembrane region" description="Helical" evidence="8">
    <location>
        <begin position="206"/>
        <end position="225"/>
    </location>
</feature>
<feature type="transmembrane region" description="Helical" evidence="8">
    <location>
        <begin position="99"/>
        <end position="119"/>
    </location>
</feature>
<dbReference type="AlphaFoldDB" id="J3LJJ9"/>
<evidence type="ECO:0000256" key="5">
    <source>
        <dbReference type="ARBA" id="ARBA00022824"/>
    </source>
</evidence>
<dbReference type="GO" id="GO:0005789">
    <property type="term" value="C:endoplasmic reticulum membrane"/>
    <property type="evidence" value="ECO:0007669"/>
    <property type="project" value="UniProtKB-SubCell"/>
</dbReference>
<evidence type="ECO:0000313" key="9">
    <source>
        <dbReference type="EnsemblPlants" id="OB03G12250.1"/>
    </source>
</evidence>
<dbReference type="EnsemblPlants" id="OB03G12250.1">
    <property type="protein sequence ID" value="OB03G12250.1"/>
    <property type="gene ID" value="OB03G12250"/>
</dbReference>
<reference evidence="9" key="2">
    <citation type="submission" date="2013-04" db="UniProtKB">
        <authorList>
            <consortium name="EnsemblPlants"/>
        </authorList>
    </citation>
    <scope>IDENTIFICATION</scope>
</reference>
<keyword evidence="6 8" id="KW-1133">Transmembrane helix</keyword>
<dbReference type="STRING" id="4533.J3LJJ9"/>
<evidence type="ECO:0000256" key="3">
    <source>
        <dbReference type="ARBA" id="ARBA00022502"/>
    </source>
</evidence>
<accession>J3LJJ9</accession>
<keyword evidence="10" id="KW-1185">Reference proteome</keyword>
<keyword evidence="3" id="KW-0337">GPI-anchor biosynthesis</keyword>
<keyword evidence="5" id="KW-0256">Endoplasmic reticulum</keyword>
<proteinExistence type="predicted"/>
<comment type="pathway">
    <text evidence="2">Glycolipid biosynthesis; glycosylphosphatidylinositol-anchor biosynthesis.</text>
</comment>
<feature type="transmembrane region" description="Helical" evidence="8">
    <location>
        <begin position="65"/>
        <end position="87"/>
    </location>
</feature>
<evidence type="ECO:0000313" key="10">
    <source>
        <dbReference type="Proteomes" id="UP000006038"/>
    </source>
</evidence>
<keyword evidence="4 8" id="KW-0812">Transmembrane</keyword>
<dbReference type="Gramene" id="OB03G12250.1">
    <property type="protein sequence ID" value="OB03G12250.1"/>
    <property type="gene ID" value="OB03G12250"/>
</dbReference>
<keyword evidence="7 8" id="KW-0472">Membrane</keyword>
<dbReference type="eggNOG" id="KOG3144">
    <property type="taxonomic scope" value="Eukaryota"/>
</dbReference>